<sequence length="1057" mass="118160">MPAAEIPSNEEQRMRALKGLDILDSVPEEEFDALVNTAAIICETPISAISLVDTDRQWFKSILGLPGVTETPRECAFCAHTILGDDVLEVNDAQIDRRFLDNQLVIDNPHIRFYAGAPLVLSDGSHVGSLCVIDRQPRKLKPHQREALQYLAIAVSKALEARRASNALALSQQKLVRLVDMAPAMIHSINMEGRIITVNDRWLETLGYRRDEVLGQFSTSFLTEESKARALTDVLPQFFATGRCDKVPYQMVCKSGEIVDVLLSAVIEKDITGEFISVAVIENISSQKQAMRETNSLINAVKSQFIVSITDAAGLFIEVNDAFCALTGYSRDELHGHSHKMLQSGLTASETLTLMWQELLSGKSWRGEICYRNKVGELFWIDCLVSPLFDERNELDRYIFFSIDITERIKQNVLNQTNAERMFLATNSGGIGVFDLDLENGTVNWDGWMYRLYGLHDANDLGVYELWDEATTETVPEPRQNIGASLPLWRSYLHPLDRKRTIKELQEAINGVRDFNTEFRIIWRDGSIHYLRATAVVTKDAQGKALRMVGANWDVTELRSLSEKLAAHDELMRVTLLSITDAVVTTDSGGIITWLNGVAEKLSGWTNAEAQGLPVMQVLNIVYQESGLPIEDPIAKCVSRNESVKHRYPHVLVSRNGSRHGIEDSAAPIRNDIGKVLGVLIVLRDVTEIRLSAQKLKFSEERFNLAVLGANDGLWDRDVLNGTVYYSPRWKSMLGYEEYELENSVTVWDEHVHPQDRIWVVRNVDHCIATNGDRFSNEYRMRHKDGHYVWILDRGLILRDNQGVPVRFIGFHTDISQQKQVEKLKSEFISTVSHELRTPLTSISASLGLLEAGVFGELVPKALGLISIASKNAKRLTTLVNDILDMEKLLSGTVVFHTDEIDMVELIQQAVGMNEEYAASYGAHYHFASTLEHLAVIGDKDRLMQVMANLMSNAAKFTPSGERVEIRLLVLDKMAKIEIQDFGAGVPIEFRSRIFSEFAQADGSDTRQQGGTGLGLNISKKLVARMGGEIGFESEVGAGSTFWFTVPLSVPAGSFLS</sequence>
<dbReference type="GO" id="GO:0005886">
    <property type="term" value="C:plasma membrane"/>
    <property type="evidence" value="ECO:0007669"/>
    <property type="project" value="UniProtKB-SubCell"/>
</dbReference>
<dbReference type="SMART" id="SM00388">
    <property type="entry name" value="HisKA"/>
    <property type="match status" value="1"/>
</dbReference>
<dbReference type="GO" id="GO:0005524">
    <property type="term" value="F:ATP binding"/>
    <property type="evidence" value="ECO:0007669"/>
    <property type="project" value="UniProtKB-KW"/>
</dbReference>
<evidence type="ECO:0000256" key="6">
    <source>
        <dbReference type="ARBA" id="ARBA00022679"/>
    </source>
</evidence>
<dbReference type="EC" id="2.7.13.3" evidence="3"/>
<dbReference type="AlphaFoldDB" id="A0A4R5VWN7"/>
<comment type="subcellular location">
    <subcellularLocation>
        <location evidence="2">Cell membrane</location>
    </subcellularLocation>
</comment>
<dbReference type="InterPro" id="IPR013655">
    <property type="entry name" value="PAS_fold_3"/>
</dbReference>
<dbReference type="CDD" id="cd00082">
    <property type="entry name" value="HisKA"/>
    <property type="match status" value="1"/>
</dbReference>
<dbReference type="SUPFAM" id="SSF55781">
    <property type="entry name" value="GAF domain-like"/>
    <property type="match status" value="1"/>
</dbReference>
<accession>A0A4R5VWN7</accession>
<dbReference type="Pfam" id="PF13426">
    <property type="entry name" value="PAS_9"/>
    <property type="match status" value="2"/>
</dbReference>
<comment type="catalytic activity">
    <reaction evidence="1">
        <text>ATP + protein L-histidine = ADP + protein N-phospho-L-histidine.</text>
        <dbReference type="EC" id="2.7.13.3"/>
    </reaction>
</comment>
<evidence type="ECO:0000259" key="13">
    <source>
        <dbReference type="PROSITE" id="PS50112"/>
    </source>
</evidence>
<keyword evidence="7" id="KW-0547">Nucleotide-binding</keyword>
<dbReference type="Pfam" id="PF02518">
    <property type="entry name" value="HATPase_c"/>
    <property type="match status" value="1"/>
</dbReference>
<dbReference type="SMART" id="SM00065">
    <property type="entry name" value="GAF"/>
    <property type="match status" value="1"/>
</dbReference>
<evidence type="ECO:0000256" key="2">
    <source>
        <dbReference type="ARBA" id="ARBA00004236"/>
    </source>
</evidence>
<feature type="domain" description="PAC" evidence="14">
    <location>
        <begin position="646"/>
        <end position="698"/>
    </location>
</feature>
<dbReference type="InterPro" id="IPR036097">
    <property type="entry name" value="HisK_dim/P_sf"/>
</dbReference>
<gene>
    <name evidence="15" type="ORF">E2I14_14485</name>
</gene>
<feature type="domain" description="PAS" evidence="13">
    <location>
        <begin position="171"/>
        <end position="242"/>
    </location>
</feature>
<evidence type="ECO:0000256" key="9">
    <source>
        <dbReference type="ARBA" id="ARBA00022840"/>
    </source>
</evidence>
<keyword evidence="11" id="KW-0472">Membrane</keyword>
<dbReference type="PROSITE" id="PS50113">
    <property type="entry name" value="PAC"/>
    <property type="match status" value="4"/>
</dbReference>
<dbReference type="Gene3D" id="2.10.70.100">
    <property type="match status" value="1"/>
</dbReference>
<feature type="domain" description="PAC" evidence="14">
    <location>
        <begin position="515"/>
        <end position="567"/>
    </location>
</feature>
<dbReference type="CDD" id="cd16922">
    <property type="entry name" value="HATPase_EvgS-ArcB-TorS-like"/>
    <property type="match status" value="1"/>
</dbReference>
<dbReference type="GO" id="GO:0000155">
    <property type="term" value="F:phosphorelay sensor kinase activity"/>
    <property type="evidence" value="ECO:0007669"/>
    <property type="project" value="InterPro"/>
</dbReference>
<protein>
    <recommendedName>
        <fullName evidence="3">histidine kinase</fullName>
        <ecNumber evidence="3">2.7.13.3</ecNumber>
    </recommendedName>
</protein>
<dbReference type="InterPro" id="IPR000014">
    <property type="entry name" value="PAS"/>
</dbReference>
<dbReference type="PANTHER" id="PTHR43304:SF1">
    <property type="entry name" value="PAC DOMAIN-CONTAINING PROTEIN"/>
    <property type="match status" value="1"/>
</dbReference>
<dbReference type="Pfam" id="PF00512">
    <property type="entry name" value="HisKA"/>
    <property type="match status" value="1"/>
</dbReference>
<dbReference type="SMART" id="SM00091">
    <property type="entry name" value="PAS"/>
    <property type="match status" value="5"/>
</dbReference>
<dbReference type="Gene3D" id="3.30.450.20">
    <property type="entry name" value="PAS domain"/>
    <property type="match status" value="5"/>
</dbReference>
<dbReference type="Gene3D" id="1.10.287.130">
    <property type="match status" value="1"/>
</dbReference>
<evidence type="ECO:0000256" key="4">
    <source>
        <dbReference type="ARBA" id="ARBA00022475"/>
    </source>
</evidence>
<dbReference type="Gene3D" id="3.30.450.40">
    <property type="match status" value="1"/>
</dbReference>
<dbReference type="PROSITE" id="PS50112">
    <property type="entry name" value="PAS"/>
    <property type="match status" value="4"/>
</dbReference>
<dbReference type="InterPro" id="IPR000700">
    <property type="entry name" value="PAS-assoc_C"/>
</dbReference>
<dbReference type="SMART" id="SM00086">
    <property type="entry name" value="PAC"/>
    <property type="match status" value="5"/>
</dbReference>
<dbReference type="Gene3D" id="3.30.565.10">
    <property type="entry name" value="Histidine kinase-like ATPase, C-terminal domain"/>
    <property type="match status" value="1"/>
</dbReference>
<evidence type="ECO:0000256" key="5">
    <source>
        <dbReference type="ARBA" id="ARBA00022553"/>
    </source>
</evidence>
<evidence type="ECO:0000256" key="10">
    <source>
        <dbReference type="ARBA" id="ARBA00023012"/>
    </source>
</evidence>
<evidence type="ECO:0000259" key="14">
    <source>
        <dbReference type="PROSITE" id="PS50113"/>
    </source>
</evidence>
<keyword evidence="5" id="KW-0597">Phosphoprotein</keyword>
<feature type="domain" description="Histidine kinase" evidence="12">
    <location>
        <begin position="831"/>
        <end position="1050"/>
    </location>
</feature>
<dbReference type="CDD" id="cd00130">
    <property type="entry name" value="PAS"/>
    <property type="match status" value="5"/>
</dbReference>
<dbReference type="SUPFAM" id="SSF55874">
    <property type="entry name" value="ATPase domain of HSP90 chaperone/DNA topoisomerase II/histidine kinase"/>
    <property type="match status" value="1"/>
</dbReference>
<dbReference type="Pfam" id="PF08447">
    <property type="entry name" value="PAS_3"/>
    <property type="match status" value="2"/>
</dbReference>
<proteinExistence type="predicted"/>
<dbReference type="InterPro" id="IPR003661">
    <property type="entry name" value="HisK_dim/P_dom"/>
</dbReference>
<dbReference type="EMBL" id="SMYL01000008">
    <property type="protein sequence ID" value="TDK63770.1"/>
    <property type="molecule type" value="Genomic_DNA"/>
</dbReference>
<keyword evidence="16" id="KW-1185">Reference proteome</keyword>
<dbReference type="InterPro" id="IPR029016">
    <property type="entry name" value="GAF-like_dom_sf"/>
</dbReference>
<dbReference type="NCBIfam" id="TIGR00229">
    <property type="entry name" value="sensory_box"/>
    <property type="match status" value="4"/>
</dbReference>
<dbReference type="InterPro" id="IPR036890">
    <property type="entry name" value="HATPase_C_sf"/>
</dbReference>
<dbReference type="InterPro" id="IPR052162">
    <property type="entry name" value="Sensor_kinase/Photoreceptor"/>
</dbReference>
<evidence type="ECO:0000313" key="16">
    <source>
        <dbReference type="Proteomes" id="UP000294829"/>
    </source>
</evidence>
<keyword evidence="8" id="KW-0418">Kinase</keyword>
<dbReference type="OrthoDB" id="9803824at2"/>
<dbReference type="SMART" id="SM00387">
    <property type="entry name" value="HATPase_c"/>
    <property type="match status" value="1"/>
</dbReference>
<feature type="domain" description="PAS" evidence="13">
    <location>
        <begin position="307"/>
        <end position="338"/>
    </location>
</feature>
<feature type="domain" description="PAS" evidence="13">
    <location>
        <begin position="568"/>
        <end position="641"/>
    </location>
</feature>
<dbReference type="InterPro" id="IPR003594">
    <property type="entry name" value="HATPase_dom"/>
</dbReference>
<evidence type="ECO:0000256" key="7">
    <source>
        <dbReference type="ARBA" id="ARBA00022741"/>
    </source>
</evidence>
<keyword evidence="4" id="KW-1003">Cell membrane</keyword>
<dbReference type="PRINTS" id="PR00344">
    <property type="entry name" value="BCTRLSENSOR"/>
</dbReference>
<evidence type="ECO:0000259" key="12">
    <source>
        <dbReference type="PROSITE" id="PS50109"/>
    </source>
</evidence>
<comment type="caution">
    <text evidence="15">The sequence shown here is derived from an EMBL/GenBank/DDBJ whole genome shotgun (WGS) entry which is preliminary data.</text>
</comment>
<evidence type="ECO:0000256" key="8">
    <source>
        <dbReference type="ARBA" id="ARBA00022777"/>
    </source>
</evidence>
<keyword evidence="6" id="KW-0808">Transferase</keyword>
<dbReference type="InterPro" id="IPR013656">
    <property type="entry name" value="PAS_4"/>
</dbReference>
<feature type="domain" description="PAC" evidence="14">
    <location>
        <begin position="775"/>
        <end position="827"/>
    </location>
</feature>
<dbReference type="Pfam" id="PF01590">
    <property type="entry name" value="GAF"/>
    <property type="match status" value="1"/>
</dbReference>
<evidence type="ECO:0000256" key="11">
    <source>
        <dbReference type="ARBA" id="ARBA00023136"/>
    </source>
</evidence>
<dbReference type="InterPro" id="IPR035965">
    <property type="entry name" value="PAS-like_dom_sf"/>
</dbReference>
<dbReference type="RefSeq" id="WP_133329772.1">
    <property type="nucleotide sequence ID" value="NZ_SMYL01000008.1"/>
</dbReference>
<organism evidence="15 16">
    <name type="scientific">Sapientia aquatica</name>
    <dbReference type="NCBI Taxonomy" id="1549640"/>
    <lineage>
        <taxon>Bacteria</taxon>
        <taxon>Pseudomonadati</taxon>
        <taxon>Pseudomonadota</taxon>
        <taxon>Betaproteobacteria</taxon>
        <taxon>Burkholderiales</taxon>
        <taxon>Oxalobacteraceae</taxon>
        <taxon>Sapientia</taxon>
    </lineage>
</organism>
<reference evidence="15 16" key="1">
    <citation type="submission" date="2019-03" db="EMBL/GenBank/DDBJ databases">
        <title>Sapientia aquatica gen. nov., sp. nov., isolated from a crater lake.</title>
        <authorList>
            <person name="Felfoldi T."/>
            <person name="Szabo A."/>
            <person name="Toth E."/>
            <person name="Schumann P."/>
            <person name="Keki Z."/>
            <person name="Marialigeti K."/>
            <person name="Mathe I."/>
        </authorList>
    </citation>
    <scope>NUCLEOTIDE SEQUENCE [LARGE SCALE GENOMIC DNA]</scope>
    <source>
        <strain evidence="15 16">SA-152</strain>
    </source>
</reference>
<dbReference type="PROSITE" id="PS50109">
    <property type="entry name" value="HIS_KIN"/>
    <property type="match status" value="1"/>
</dbReference>
<dbReference type="InterPro" id="IPR005467">
    <property type="entry name" value="His_kinase_dom"/>
</dbReference>
<keyword evidence="10" id="KW-0902">Two-component regulatory system</keyword>
<dbReference type="SUPFAM" id="SSF47384">
    <property type="entry name" value="Homodimeric domain of signal transducing histidine kinase"/>
    <property type="match status" value="1"/>
</dbReference>
<evidence type="ECO:0000256" key="3">
    <source>
        <dbReference type="ARBA" id="ARBA00012438"/>
    </source>
</evidence>
<dbReference type="SUPFAM" id="SSF55785">
    <property type="entry name" value="PYP-like sensor domain (PAS domain)"/>
    <property type="match status" value="5"/>
</dbReference>
<feature type="domain" description="PAC" evidence="14">
    <location>
        <begin position="365"/>
        <end position="417"/>
    </location>
</feature>
<evidence type="ECO:0000256" key="1">
    <source>
        <dbReference type="ARBA" id="ARBA00000085"/>
    </source>
</evidence>
<dbReference type="Pfam" id="PF08448">
    <property type="entry name" value="PAS_4"/>
    <property type="match status" value="1"/>
</dbReference>
<dbReference type="Proteomes" id="UP000294829">
    <property type="component" value="Unassembled WGS sequence"/>
</dbReference>
<feature type="domain" description="PAS" evidence="13">
    <location>
        <begin position="699"/>
        <end position="771"/>
    </location>
</feature>
<evidence type="ECO:0000313" key="15">
    <source>
        <dbReference type="EMBL" id="TDK63770.1"/>
    </source>
</evidence>
<dbReference type="InterPro" id="IPR004358">
    <property type="entry name" value="Sig_transdc_His_kin-like_C"/>
</dbReference>
<dbReference type="InterPro" id="IPR003018">
    <property type="entry name" value="GAF"/>
</dbReference>
<dbReference type="InterPro" id="IPR001610">
    <property type="entry name" value="PAC"/>
</dbReference>
<keyword evidence="9" id="KW-0067">ATP-binding</keyword>
<dbReference type="FunFam" id="3.30.565.10:FF:000023">
    <property type="entry name" value="PAS domain-containing sensor histidine kinase"/>
    <property type="match status" value="1"/>
</dbReference>
<name>A0A4R5VWN7_9BURK</name>
<dbReference type="PANTHER" id="PTHR43304">
    <property type="entry name" value="PHYTOCHROME-LIKE PROTEIN CPH1"/>
    <property type="match status" value="1"/>
</dbReference>